<protein>
    <submittedName>
        <fullName evidence="1">Uncharacterized protein</fullName>
    </submittedName>
</protein>
<name>A0AAV1SD67_9ROSI</name>
<keyword evidence="2" id="KW-1185">Reference proteome</keyword>
<gene>
    <name evidence="1" type="ORF">DCAF_LOCUS22120</name>
</gene>
<accession>A0AAV1SD67</accession>
<sequence>MVDWGARVSMIGEVDYRYYGLTIDGIVERTLLQIYWIARVWCGGRKEVRQLEFVLWRESGLDANTNNSMKLLWQDTSNLKKLLLCLRGNVNVSEGMLGSGYS</sequence>
<proteinExistence type="predicted"/>
<evidence type="ECO:0000313" key="1">
    <source>
        <dbReference type="EMBL" id="CAK7349406.1"/>
    </source>
</evidence>
<dbReference type="EMBL" id="CAWUPB010001173">
    <property type="protein sequence ID" value="CAK7349406.1"/>
    <property type="molecule type" value="Genomic_DNA"/>
</dbReference>
<dbReference type="AlphaFoldDB" id="A0AAV1SD67"/>
<evidence type="ECO:0000313" key="2">
    <source>
        <dbReference type="Proteomes" id="UP001314170"/>
    </source>
</evidence>
<organism evidence="1 2">
    <name type="scientific">Dovyalis caffra</name>
    <dbReference type="NCBI Taxonomy" id="77055"/>
    <lineage>
        <taxon>Eukaryota</taxon>
        <taxon>Viridiplantae</taxon>
        <taxon>Streptophyta</taxon>
        <taxon>Embryophyta</taxon>
        <taxon>Tracheophyta</taxon>
        <taxon>Spermatophyta</taxon>
        <taxon>Magnoliopsida</taxon>
        <taxon>eudicotyledons</taxon>
        <taxon>Gunneridae</taxon>
        <taxon>Pentapetalae</taxon>
        <taxon>rosids</taxon>
        <taxon>fabids</taxon>
        <taxon>Malpighiales</taxon>
        <taxon>Salicaceae</taxon>
        <taxon>Flacourtieae</taxon>
        <taxon>Dovyalis</taxon>
    </lineage>
</organism>
<reference evidence="1 2" key="1">
    <citation type="submission" date="2024-01" db="EMBL/GenBank/DDBJ databases">
        <authorList>
            <person name="Waweru B."/>
        </authorList>
    </citation>
    <scope>NUCLEOTIDE SEQUENCE [LARGE SCALE GENOMIC DNA]</scope>
</reference>
<dbReference type="Proteomes" id="UP001314170">
    <property type="component" value="Unassembled WGS sequence"/>
</dbReference>
<comment type="caution">
    <text evidence="1">The sequence shown here is derived from an EMBL/GenBank/DDBJ whole genome shotgun (WGS) entry which is preliminary data.</text>
</comment>